<evidence type="ECO:0000313" key="3">
    <source>
        <dbReference type="Proteomes" id="UP001589748"/>
    </source>
</evidence>
<reference evidence="2 3" key="1">
    <citation type="submission" date="2024-09" db="EMBL/GenBank/DDBJ databases">
        <authorList>
            <person name="Sun Q."/>
            <person name="Mori K."/>
        </authorList>
    </citation>
    <scope>NUCLEOTIDE SEQUENCE [LARGE SCALE GENOMIC DNA]</scope>
    <source>
        <strain evidence="2 3">TISTR 1856</strain>
    </source>
</reference>
<proteinExistence type="predicted"/>
<dbReference type="EC" id="2.3.1.-" evidence="2"/>
<keyword evidence="3" id="KW-1185">Reference proteome</keyword>
<keyword evidence="2" id="KW-0808">Transferase</keyword>
<dbReference type="Gene3D" id="3.40.630.30">
    <property type="match status" value="1"/>
</dbReference>
<keyword evidence="2" id="KW-0012">Acyltransferase</keyword>
<dbReference type="GO" id="GO:0016746">
    <property type="term" value="F:acyltransferase activity"/>
    <property type="evidence" value="ECO:0007669"/>
    <property type="project" value="UniProtKB-KW"/>
</dbReference>
<name>A0ABV5LT27_9ACTN</name>
<sequence>MGRRMAPLTLDALADLPKPSRQCVFWELDAVAGQRAAEAGFPDFEKEAWISTVLLQWGPCGRLVYVDDRPVGFVTYAPPVYVPRQAGFATSPVSADAVLLMTGWIDPAFRGQGLARMLVQGAAKDLTQRGVKAVEAFGGGPAAIGGDGSSECAHEHDEPCVLPAHLLESVGFTVVRPHHRHPRLRLELRSALSWREDVEQALERLLGSVRVPTLTGVAAGPS</sequence>
<dbReference type="InterPro" id="IPR016181">
    <property type="entry name" value="Acyl_CoA_acyltransferase"/>
</dbReference>
<dbReference type="Pfam" id="PF00583">
    <property type="entry name" value="Acetyltransf_1"/>
    <property type="match status" value="1"/>
</dbReference>
<dbReference type="PROSITE" id="PS51186">
    <property type="entry name" value="GNAT"/>
    <property type="match status" value="1"/>
</dbReference>
<dbReference type="CDD" id="cd04301">
    <property type="entry name" value="NAT_SF"/>
    <property type="match status" value="1"/>
</dbReference>
<accession>A0ABV5LT27</accession>
<dbReference type="SUPFAM" id="SSF55729">
    <property type="entry name" value="Acyl-CoA N-acyltransferases (Nat)"/>
    <property type="match status" value="1"/>
</dbReference>
<feature type="domain" description="N-acetyltransferase" evidence="1">
    <location>
        <begin position="1"/>
        <end position="199"/>
    </location>
</feature>
<gene>
    <name evidence="2" type="ORF">ACFFVI_09550</name>
</gene>
<dbReference type="EMBL" id="JBHMDM010000004">
    <property type="protein sequence ID" value="MFB9377214.1"/>
    <property type="molecule type" value="Genomic_DNA"/>
</dbReference>
<dbReference type="InterPro" id="IPR000182">
    <property type="entry name" value="GNAT_dom"/>
</dbReference>
<evidence type="ECO:0000259" key="1">
    <source>
        <dbReference type="PROSITE" id="PS51186"/>
    </source>
</evidence>
<evidence type="ECO:0000313" key="2">
    <source>
        <dbReference type="EMBL" id="MFB9377214.1"/>
    </source>
</evidence>
<organism evidence="2 3">
    <name type="scientific">Kineococcus gynurae</name>
    <dbReference type="NCBI Taxonomy" id="452979"/>
    <lineage>
        <taxon>Bacteria</taxon>
        <taxon>Bacillati</taxon>
        <taxon>Actinomycetota</taxon>
        <taxon>Actinomycetes</taxon>
        <taxon>Kineosporiales</taxon>
        <taxon>Kineosporiaceae</taxon>
        <taxon>Kineococcus</taxon>
    </lineage>
</organism>
<dbReference type="Proteomes" id="UP001589748">
    <property type="component" value="Unassembled WGS sequence"/>
</dbReference>
<comment type="caution">
    <text evidence="2">The sequence shown here is derived from an EMBL/GenBank/DDBJ whole genome shotgun (WGS) entry which is preliminary data.</text>
</comment>
<protein>
    <submittedName>
        <fullName evidence="2">GNAT family N-acetyltransferase</fullName>
        <ecNumber evidence="2">2.3.1.-</ecNumber>
    </submittedName>
</protein>
<dbReference type="RefSeq" id="WP_380134884.1">
    <property type="nucleotide sequence ID" value="NZ_JBHLUI010000003.1"/>
</dbReference>